<dbReference type="InterPro" id="IPR035919">
    <property type="entry name" value="EAL_sf"/>
</dbReference>
<dbReference type="SUPFAM" id="SSF141868">
    <property type="entry name" value="EAL domain-like"/>
    <property type="match status" value="1"/>
</dbReference>
<dbReference type="CDD" id="cd01949">
    <property type="entry name" value="GGDEF"/>
    <property type="match status" value="1"/>
</dbReference>
<dbReference type="InterPro" id="IPR043128">
    <property type="entry name" value="Rev_trsase/Diguanyl_cyclase"/>
</dbReference>
<dbReference type="Gene3D" id="3.30.70.270">
    <property type="match status" value="1"/>
</dbReference>
<organism evidence="5 6">
    <name type="scientific">Oceanisphaera sediminis</name>
    <dbReference type="NCBI Taxonomy" id="981381"/>
    <lineage>
        <taxon>Bacteria</taxon>
        <taxon>Pseudomonadati</taxon>
        <taxon>Pseudomonadota</taxon>
        <taxon>Gammaproteobacteria</taxon>
        <taxon>Aeromonadales</taxon>
        <taxon>Aeromonadaceae</taxon>
        <taxon>Oceanisphaera</taxon>
    </lineage>
</organism>
<dbReference type="CDD" id="cd01948">
    <property type="entry name" value="EAL"/>
    <property type="match status" value="1"/>
</dbReference>
<dbReference type="NCBIfam" id="TIGR00254">
    <property type="entry name" value="GGDEF"/>
    <property type="match status" value="1"/>
</dbReference>
<evidence type="ECO:0000259" key="1">
    <source>
        <dbReference type="PROSITE" id="PS50112"/>
    </source>
</evidence>
<dbReference type="PROSITE" id="PS50112">
    <property type="entry name" value="PAS"/>
    <property type="match status" value="1"/>
</dbReference>
<accession>A0ABP7D3B7</accession>
<dbReference type="CDD" id="cd00130">
    <property type="entry name" value="PAS"/>
    <property type="match status" value="1"/>
</dbReference>
<proteinExistence type="predicted"/>
<sequence length="593" mass="66779">MDDTLLLTTLNAGVRAGSESVQERAATSLNLTRQIMHHTREGIVLMDPRGRVLEVNPAFCRLSELDAADIEGCHLTRINEALHERRYYRDIWLRLQQQGDWQGEVQHHNRDGQLVTHWLILRLVRNHDGRIVYIIGILDDISRLRQSEDQLSYLAHHDALTDTANRTFLLSWFDEVTAAIAPPEPLSLLFIDLDRFKPINDSFGHGVGDEVLKVLAARLQTRIDANDMVARIGGDEFVMIWRGTLTRTELMTRAAALLEQIQRPVLVGGYELSVGASIGISFYPEHGRDIDTLLRYADNAMYQAKRCGGTKVCLFDGVQLSYLEQQQRLTTEFHRALEEHQLFLEYQPTLAVDDQRLISVEALLRWRHPELGVLYPDQFLSAVKAAGLLLPLAEWVFTEAARQVGLWQQQHHWQGRVSINLSGLELEQQKVGRLLALLQRLGVAPEHFILELCGDFMMRRSESLTGMLNGLRDAGIKMFLNNVGRGRFNFNKLGQLPIDGIKLDHSLLTARFDELDRSIIRSLLLLSRTLGIGVVACGVEHEEQMRFLRQYGCDAVQGRLLASPVGPHELDAVIAASGAADAGGDYSIPCNDS</sequence>
<dbReference type="PROSITE" id="PS50887">
    <property type="entry name" value="GGDEF"/>
    <property type="match status" value="1"/>
</dbReference>
<evidence type="ECO:0000259" key="4">
    <source>
        <dbReference type="PROSITE" id="PS50887"/>
    </source>
</evidence>
<dbReference type="InterPro" id="IPR029787">
    <property type="entry name" value="Nucleotide_cyclase"/>
</dbReference>
<feature type="domain" description="PAS" evidence="1">
    <location>
        <begin position="28"/>
        <end position="84"/>
    </location>
</feature>
<dbReference type="InterPro" id="IPR000014">
    <property type="entry name" value="PAS"/>
</dbReference>
<dbReference type="InterPro" id="IPR001633">
    <property type="entry name" value="EAL_dom"/>
</dbReference>
<evidence type="ECO:0008006" key="7">
    <source>
        <dbReference type="Google" id="ProtNLM"/>
    </source>
</evidence>
<dbReference type="SUPFAM" id="SSF55073">
    <property type="entry name" value="Nucleotide cyclase"/>
    <property type="match status" value="1"/>
</dbReference>
<dbReference type="Proteomes" id="UP001501479">
    <property type="component" value="Unassembled WGS sequence"/>
</dbReference>
<dbReference type="SMART" id="SM00267">
    <property type="entry name" value="GGDEF"/>
    <property type="match status" value="1"/>
</dbReference>
<dbReference type="PANTHER" id="PTHR44757">
    <property type="entry name" value="DIGUANYLATE CYCLASE DGCP"/>
    <property type="match status" value="1"/>
</dbReference>
<dbReference type="PROSITE" id="PS50113">
    <property type="entry name" value="PAC"/>
    <property type="match status" value="1"/>
</dbReference>
<comment type="caution">
    <text evidence="5">The sequence shown here is derived from an EMBL/GenBank/DDBJ whole genome shotgun (WGS) entry which is preliminary data.</text>
</comment>
<feature type="domain" description="GGDEF" evidence="4">
    <location>
        <begin position="184"/>
        <end position="317"/>
    </location>
</feature>
<protein>
    <recommendedName>
        <fullName evidence="7">GGDEF domain-containing protein</fullName>
    </recommendedName>
</protein>
<dbReference type="Pfam" id="PF13426">
    <property type="entry name" value="PAS_9"/>
    <property type="match status" value="1"/>
</dbReference>
<dbReference type="InterPro" id="IPR000160">
    <property type="entry name" value="GGDEF_dom"/>
</dbReference>
<dbReference type="EMBL" id="BAABDS010000002">
    <property type="protein sequence ID" value="GAA3698760.1"/>
    <property type="molecule type" value="Genomic_DNA"/>
</dbReference>
<keyword evidence="6" id="KW-1185">Reference proteome</keyword>
<dbReference type="PANTHER" id="PTHR44757:SF2">
    <property type="entry name" value="BIOFILM ARCHITECTURE MAINTENANCE PROTEIN MBAA"/>
    <property type="match status" value="1"/>
</dbReference>
<dbReference type="NCBIfam" id="TIGR00229">
    <property type="entry name" value="sensory_box"/>
    <property type="match status" value="1"/>
</dbReference>
<dbReference type="Gene3D" id="3.30.450.20">
    <property type="entry name" value="PAS domain"/>
    <property type="match status" value="1"/>
</dbReference>
<dbReference type="Gene3D" id="3.20.20.450">
    <property type="entry name" value="EAL domain"/>
    <property type="match status" value="1"/>
</dbReference>
<evidence type="ECO:0000259" key="2">
    <source>
        <dbReference type="PROSITE" id="PS50113"/>
    </source>
</evidence>
<dbReference type="RefSeq" id="WP_344961410.1">
    <property type="nucleotide sequence ID" value="NZ_BAABDS010000002.1"/>
</dbReference>
<gene>
    <name evidence="5" type="ORF">GCM10022421_01230</name>
</gene>
<dbReference type="Pfam" id="PF00990">
    <property type="entry name" value="GGDEF"/>
    <property type="match status" value="1"/>
</dbReference>
<dbReference type="SUPFAM" id="SSF55785">
    <property type="entry name" value="PYP-like sensor domain (PAS domain)"/>
    <property type="match status" value="1"/>
</dbReference>
<feature type="domain" description="PAC" evidence="2">
    <location>
        <begin position="101"/>
        <end position="153"/>
    </location>
</feature>
<dbReference type="Pfam" id="PF00563">
    <property type="entry name" value="EAL"/>
    <property type="match status" value="1"/>
</dbReference>
<dbReference type="SMART" id="SM00052">
    <property type="entry name" value="EAL"/>
    <property type="match status" value="1"/>
</dbReference>
<dbReference type="PROSITE" id="PS50883">
    <property type="entry name" value="EAL"/>
    <property type="match status" value="1"/>
</dbReference>
<dbReference type="InterPro" id="IPR000700">
    <property type="entry name" value="PAS-assoc_C"/>
</dbReference>
<name>A0ABP7D3B7_9GAMM</name>
<evidence type="ECO:0000313" key="5">
    <source>
        <dbReference type="EMBL" id="GAA3698760.1"/>
    </source>
</evidence>
<dbReference type="InterPro" id="IPR035965">
    <property type="entry name" value="PAS-like_dom_sf"/>
</dbReference>
<reference evidence="6" key="1">
    <citation type="journal article" date="2019" name="Int. J. Syst. Evol. Microbiol.">
        <title>The Global Catalogue of Microorganisms (GCM) 10K type strain sequencing project: providing services to taxonomists for standard genome sequencing and annotation.</title>
        <authorList>
            <consortium name="The Broad Institute Genomics Platform"/>
            <consortium name="The Broad Institute Genome Sequencing Center for Infectious Disease"/>
            <person name="Wu L."/>
            <person name="Ma J."/>
        </authorList>
    </citation>
    <scope>NUCLEOTIDE SEQUENCE [LARGE SCALE GENOMIC DNA]</scope>
    <source>
        <strain evidence="6">JCM 17329</strain>
    </source>
</reference>
<evidence type="ECO:0000259" key="3">
    <source>
        <dbReference type="PROSITE" id="PS50883"/>
    </source>
</evidence>
<feature type="domain" description="EAL" evidence="3">
    <location>
        <begin position="326"/>
        <end position="578"/>
    </location>
</feature>
<evidence type="ECO:0000313" key="6">
    <source>
        <dbReference type="Proteomes" id="UP001501479"/>
    </source>
</evidence>
<dbReference type="InterPro" id="IPR052155">
    <property type="entry name" value="Biofilm_reg_signaling"/>
</dbReference>